<organism evidence="2 3">
    <name type="scientific">Streptomyces macrolidinus</name>
    <dbReference type="NCBI Taxonomy" id="2952607"/>
    <lineage>
        <taxon>Bacteria</taxon>
        <taxon>Bacillati</taxon>
        <taxon>Actinomycetota</taxon>
        <taxon>Actinomycetes</taxon>
        <taxon>Kitasatosporales</taxon>
        <taxon>Streptomycetaceae</taxon>
        <taxon>Streptomyces</taxon>
    </lineage>
</organism>
<dbReference type="Proteomes" id="UP001523219">
    <property type="component" value="Unassembled WGS sequence"/>
</dbReference>
<feature type="domain" description="Peptidase C39-like" evidence="1">
    <location>
        <begin position="9"/>
        <end position="177"/>
    </location>
</feature>
<dbReference type="InterPro" id="IPR039564">
    <property type="entry name" value="Peptidase_C39-like"/>
</dbReference>
<protein>
    <submittedName>
        <fullName evidence="2">C39 family peptidase</fullName>
    </submittedName>
</protein>
<proteinExistence type="predicted"/>
<evidence type="ECO:0000313" key="2">
    <source>
        <dbReference type="EMBL" id="MCN9243697.1"/>
    </source>
</evidence>
<reference evidence="2 3" key="1">
    <citation type="submission" date="2022-05" db="EMBL/GenBank/DDBJ databases">
        <title>Streptomyces sp. nov. RY43-2 isolated from soil of a peat swamp forest.</title>
        <authorList>
            <person name="Kanchanasin P."/>
            <person name="Tanasupawat S."/>
            <person name="Phongsopitanun W."/>
        </authorList>
    </citation>
    <scope>NUCLEOTIDE SEQUENCE [LARGE SCALE GENOMIC DNA]</scope>
    <source>
        <strain evidence="2 3">RY43-2</strain>
    </source>
</reference>
<gene>
    <name evidence="2" type="ORF">NGF19_23400</name>
</gene>
<evidence type="ECO:0000259" key="1">
    <source>
        <dbReference type="Pfam" id="PF13529"/>
    </source>
</evidence>
<dbReference type="EMBL" id="JAMWMR010000024">
    <property type="protein sequence ID" value="MCN9243697.1"/>
    <property type="molecule type" value="Genomic_DNA"/>
</dbReference>
<dbReference type="RefSeq" id="WP_252427210.1">
    <property type="nucleotide sequence ID" value="NZ_JAMWMR010000024.1"/>
</dbReference>
<name>A0ABT0ZJD0_9ACTN</name>
<dbReference type="Gene3D" id="3.90.70.10">
    <property type="entry name" value="Cysteine proteinases"/>
    <property type="match status" value="1"/>
</dbReference>
<comment type="caution">
    <text evidence="2">The sequence shown here is derived from an EMBL/GenBank/DDBJ whole genome shotgun (WGS) entry which is preliminary data.</text>
</comment>
<dbReference type="Pfam" id="PF13529">
    <property type="entry name" value="Peptidase_C39_2"/>
    <property type="match status" value="1"/>
</dbReference>
<accession>A0ABT0ZJD0</accession>
<sequence>MEAISVSHDVPYSSQWESAALVPDLLSGRVKAEDDRLWRRSGAESAADYAFWSWRICGMACLRMALEHWGLESPGLVTLAREFLDAGAYVRRANGDGVEGLIYAPFAEHVAKRWDIEAEVHGRLAPEEIPDLLRDGKLVMLSVHPSIREPRTTPPSRGGHLVLAVGCSPDHLRIHNPSGLPGVSQRFAEVPWQALPRFFAGRGVALRAVP</sequence>
<keyword evidence="3" id="KW-1185">Reference proteome</keyword>
<evidence type="ECO:0000313" key="3">
    <source>
        <dbReference type="Proteomes" id="UP001523219"/>
    </source>
</evidence>